<gene>
    <name evidence="1" type="ORF">TanjilG_22425</name>
</gene>
<dbReference type="PANTHER" id="PTHR31549:SF291">
    <property type="entry name" value="UPF0481 PLANT-LIKE PROTEIN"/>
    <property type="match status" value="1"/>
</dbReference>
<dbReference type="Pfam" id="PF03140">
    <property type="entry name" value="DUF247"/>
    <property type="match status" value="1"/>
</dbReference>
<dbReference type="EMBL" id="CM007362">
    <property type="protein sequence ID" value="OIW17313.1"/>
    <property type="molecule type" value="Genomic_DNA"/>
</dbReference>
<organism evidence="1 2">
    <name type="scientific">Lupinus angustifolius</name>
    <name type="common">Narrow-leaved blue lupine</name>
    <dbReference type="NCBI Taxonomy" id="3871"/>
    <lineage>
        <taxon>Eukaryota</taxon>
        <taxon>Viridiplantae</taxon>
        <taxon>Streptophyta</taxon>
        <taxon>Embryophyta</taxon>
        <taxon>Tracheophyta</taxon>
        <taxon>Spermatophyta</taxon>
        <taxon>Magnoliopsida</taxon>
        <taxon>eudicotyledons</taxon>
        <taxon>Gunneridae</taxon>
        <taxon>Pentapetalae</taxon>
        <taxon>rosids</taxon>
        <taxon>fabids</taxon>
        <taxon>Fabales</taxon>
        <taxon>Fabaceae</taxon>
        <taxon>Papilionoideae</taxon>
        <taxon>50 kb inversion clade</taxon>
        <taxon>genistoids sensu lato</taxon>
        <taxon>core genistoids</taxon>
        <taxon>Genisteae</taxon>
        <taxon>Lupinus</taxon>
    </lineage>
</organism>
<evidence type="ECO:0000313" key="2">
    <source>
        <dbReference type="Proteomes" id="UP000188354"/>
    </source>
</evidence>
<dbReference type="Proteomes" id="UP000188354">
    <property type="component" value="Chromosome LG02"/>
</dbReference>
<dbReference type="Gramene" id="OIW17313">
    <property type="protein sequence ID" value="OIW17313"/>
    <property type="gene ID" value="TanjilG_22425"/>
</dbReference>
<evidence type="ECO:0000313" key="1">
    <source>
        <dbReference type="EMBL" id="OIW17313.1"/>
    </source>
</evidence>
<dbReference type="PANTHER" id="PTHR31549">
    <property type="entry name" value="PROTEIN, PUTATIVE (DUF247)-RELATED-RELATED"/>
    <property type="match status" value="1"/>
</dbReference>
<dbReference type="AlphaFoldDB" id="A0A4P1RSL8"/>
<protein>
    <submittedName>
        <fullName evidence="1">Uncharacterized protein</fullName>
    </submittedName>
</protein>
<dbReference type="STRING" id="3871.A0A4P1RSL8"/>
<sequence>MSNDSKFNFDELRWVIKIRETLDKELQDDGEFHVSIFNVPKPLMAIDPDSYIPQQVAIGPYHYWRDELHEMERYKLEATKRFQKRLQFLKLHHFVDQLISFEHRIRACYHKDLNFNGETLVWMMTIDASFLLEFLQVYAIQDRTMVQGVSPRMCHLVDYSGRKLAHNAILKDIVMLENQMPIVVLRKMLEFKFSSIEIADHMLLSMFIGLFKEISPFKVMEEDYKEIIVSDCAHLLHFLYDMIVPKLQEQSDRVEFEDQHKDKEVDEKSVINYAKNFLCEVWNLLSTLASKAITSIKKFLQCSLMKTIINIPWTIISNLPIFGTIKQNVEYLVSSQEKEATKAENEDLNLDNIIKKSPLMEEITIPSVTELSKSGVYFIATNGDISTITFDVKTLTLYLPKISLDINTAVFLRNLVAYEASISSGPLIFTRYTEFMNGIIDSDEDAKILRENGVILNHLKSDAEVANMWNGMK</sequence>
<keyword evidence="2" id="KW-1185">Reference proteome</keyword>
<proteinExistence type="predicted"/>
<reference evidence="1 2" key="1">
    <citation type="journal article" date="2017" name="Plant Biotechnol. J.">
        <title>A comprehensive draft genome sequence for lupin (Lupinus angustifolius), an emerging health food: insights into plant-microbe interactions and legume evolution.</title>
        <authorList>
            <person name="Hane J.K."/>
            <person name="Ming Y."/>
            <person name="Kamphuis L.G."/>
            <person name="Nelson M.N."/>
            <person name="Garg G."/>
            <person name="Atkins C.A."/>
            <person name="Bayer P.E."/>
            <person name="Bravo A."/>
            <person name="Bringans S."/>
            <person name="Cannon S."/>
            <person name="Edwards D."/>
            <person name="Foley R."/>
            <person name="Gao L.L."/>
            <person name="Harrison M.J."/>
            <person name="Huang W."/>
            <person name="Hurgobin B."/>
            <person name="Li S."/>
            <person name="Liu C.W."/>
            <person name="McGrath A."/>
            <person name="Morahan G."/>
            <person name="Murray J."/>
            <person name="Weller J."/>
            <person name="Jian J."/>
            <person name="Singh K.B."/>
        </authorList>
    </citation>
    <scope>NUCLEOTIDE SEQUENCE [LARGE SCALE GENOMIC DNA]</scope>
    <source>
        <strain evidence="2">cv. Tanjil</strain>
        <tissue evidence="1">Whole plant</tissue>
    </source>
</reference>
<accession>A0A4P1RSL8</accession>
<dbReference type="InterPro" id="IPR004158">
    <property type="entry name" value="DUF247_pln"/>
</dbReference>
<name>A0A4P1RSL8_LUPAN</name>